<evidence type="ECO:0000256" key="6">
    <source>
        <dbReference type="ARBA" id="ARBA00022989"/>
    </source>
</evidence>
<evidence type="ECO:0000256" key="3">
    <source>
        <dbReference type="ARBA" id="ARBA00022475"/>
    </source>
</evidence>
<feature type="transmembrane region" description="Helical" evidence="8">
    <location>
        <begin position="34"/>
        <end position="52"/>
    </location>
</feature>
<accession>A0A6M1SPZ2</accession>
<feature type="transmembrane region" description="Helical" evidence="8">
    <location>
        <begin position="168"/>
        <end position="192"/>
    </location>
</feature>
<comment type="caution">
    <text evidence="9">The sequence shown here is derived from an EMBL/GenBank/DDBJ whole genome shotgun (WGS) entry which is preliminary data.</text>
</comment>
<feature type="transmembrane region" description="Helical" evidence="8">
    <location>
        <begin position="232"/>
        <end position="249"/>
    </location>
</feature>
<reference evidence="9 10" key="2">
    <citation type="submission" date="2020-03" db="EMBL/GenBank/DDBJ databases">
        <title>Devosia chinhatensis sp. nov., isolated from a hexachlorocyclohexane (HCH) dump site in India.</title>
        <authorList>
            <person name="Kumar M."/>
            <person name="Lal R."/>
        </authorList>
    </citation>
    <scope>NUCLEOTIDE SEQUENCE [LARGE SCALE GENOMIC DNA]</scope>
    <source>
        <strain evidence="9 10">H239</strain>
    </source>
</reference>
<dbReference type="Proteomes" id="UP000474802">
    <property type="component" value="Unassembled WGS sequence"/>
</dbReference>
<keyword evidence="3" id="KW-1003">Cell membrane</keyword>
<evidence type="ECO:0000256" key="2">
    <source>
        <dbReference type="ARBA" id="ARBA00006939"/>
    </source>
</evidence>
<dbReference type="GO" id="GO:0005886">
    <property type="term" value="C:plasma membrane"/>
    <property type="evidence" value="ECO:0007669"/>
    <property type="project" value="UniProtKB-SubCell"/>
</dbReference>
<dbReference type="AlphaFoldDB" id="A0A6M1SPZ2"/>
<protein>
    <submittedName>
        <fullName evidence="9">ZIP family metal transporter</fullName>
    </submittedName>
</protein>
<gene>
    <name evidence="9" type="ORF">G5575_05945</name>
</gene>
<dbReference type="RefSeq" id="WP_164533477.1">
    <property type="nucleotide sequence ID" value="NZ_JAALFG010000001.1"/>
</dbReference>
<keyword evidence="7 8" id="KW-0472">Membrane</keyword>
<comment type="similarity">
    <text evidence="2">Belongs to the ZIP transporter (TC 2.A.5) family.</text>
</comment>
<feature type="transmembrane region" description="Helical" evidence="8">
    <location>
        <begin position="64"/>
        <end position="85"/>
    </location>
</feature>
<dbReference type="InterPro" id="IPR003689">
    <property type="entry name" value="ZIP"/>
</dbReference>
<evidence type="ECO:0000256" key="1">
    <source>
        <dbReference type="ARBA" id="ARBA00004651"/>
    </source>
</evidence>
<organism evidence="9 10">
    <name type="scientific">Devosia aurantiaca</name>
    <dbReference type="NCBI Taxonomy" id="2714858"/>
    <lineage>
        <taxon>Bacteria</taxon>
        <taxon>Pseudomonadati</taxon>
        <taxon>Pseudomonadota</taxon>
        <taxon>Alphaproteobacteria</taxon>
        <taxon>Hyphomicrobiales</taxon>
        <taxon>Devosiaceae</taxon>
        <taxon>Devosia</taxon>
    </lineage>
</organism>
<feature type="transmembrane region" description="Helical" evidence="8">
    <location>
        <begin position="198"/>
        <end position="220"/>
    </location>
</feature>
<keyword evidence="10" id="KW-1185">Reference proteome</keyword>
<reference evidence="9 10" key="1">
    <citation type="submission" date="2020-02" db="EMBL/GenBank/DDBJ databases">
        <authorList>
            <person name="Khan S.A."/>
            <person name="Jeon C.O."/>
            <person name="Chun B.H."/>
        </authorList>
    </citation>
    <scope>NUCLEOTIDE SEQUENCE [LARGE SCALE GENOMIC DNA]</scope>
    <source>
        <strain evidence="9 10">H239</strain>
    </source>
</reference>
<name>A0A6M1SPZ2_9HYPH</name>
<keyword evidence="4 8" id="KW-0812">Transmembrane</keyword>
<keyword evidence="6 8" id="KW-1133">Transmembrane helix</keyword>
<evidence type="ECO:0000256" key="7">
    <source>
        <dbReference type="ARBA" id="ARBA00023136"/>
    </source>
</evidence>
<feature type="transmembrane region" description="Helical" evidence="8">
    <location>
        <begin position="7"/>
        <end position="28"/>
    </location>
</feature>
<evidence type="ECO:0000256" key="8">
    <source>
        <dbReference type="SAM" id="Phobius"/>
    </source>
</evidence>
<comment type="subcellular location">
    <subcellularLocation>
        <location evidence="1">Cell membrane</location>
        <topology evidence="1">Multi-pass membrane protein</topology>
    </subcellularLocation>
</comment>
<dbReference type="Pfam" id="PF02535">
    <property type="entry name" value="Zip"/>
    <property type="match status" value="1"/>
</dbReference>
<evidence type="ECO:0000313" key="9">
    <source>
        <dbReference type="EMBL" id="NGP17275.1"/>
    </source>
</evidence>
<evidence type="ECO:0000256" key="4">
    <source>
        <dbReference type="ARBA" id="ARBA00022692"/>
    </source>
</evidence>
<evidence type="ECO:0000313" key="10">
    <source>
        <dbReference type="Proteomes" id="UP000474802"/>
    </source>
</evidence>
<dbReference type="PANTHER" id="PTHR11040:SF211">
    <property type="entry name" value="ZINC TRANSPORTER ZIP11"/>
    <property type="match status" value="1"/>
</dbReference>
<dbReference type="PANTHER" id="PTHR11040">
    <property type="entry name" value="ZINC/IRON TRANSPORTER"/>
    <property type="match status" value="1"/>
</dbReference>
<sequence length="250" mass="25160">MPIWVQAGLWGLLGSSALVIGAAIAFLVELPKRLIAGIMAFGCGILISAVAYDLIMDGYDQGGLYPIIGGALAGSAAYTVANWLVTRNGGKHRKRSGKEPDPNTTSNSGLAIAIGSMLDGIPESIVLGVSLLDGNGVSFAVLVAIFLSNLPEGLSSAVGMKKAGRSKTYVLGLWAGIAVLSALAAMLGAALLGDASPWLIAMVNALAAGALLTMIADTMIPEAVEGERGGTGLLVVLGLLVAFAIGQSGA</sequence>
<proteinExistence type="inferred from homology"/>
<evidence type="ECO:0000256" key="5">
    <source>
        <dbReference type="ARBA" id="ARBA00022833"/>
    </source>
</evidence>
<dbReference type="EMBL" id="JAALFG010000001">
    <property type="protein sequence ID" value="NGP17275.1"/>
    <property type="molecule type" value="Genomic_DNA"/>
</dbReference>
<dbReference type="GO" id="GO:0005385">
    <property type="term" value="F:zinc ion transmembrane transporter activity"/>
    <property type="evidence" value="ECO:0007669"/>
    <property type="project" value="TreeGrafter"/>
</dbReference>
<keyword evidence="5" id="KW-0862">Zinc</keyword>